<protein>
    <submittedName>
        <fullName evidence="2">Uncharacterized protein</fullName>
    </submittedName>
</protein>
<organism evidence="2 3">
    <name type="scientific">Salipiger abyssi</name>
    <dbReference type="NCBI Taxonomy" id="1250539"/>
    <lineage>
        <taxon>Bacteria</taxon>
        <taxon>Pseudomonadati</taxon>
        <taxon>Pseudomonadota</taxon>
        <taxon>Alphaproteobacteria</taxon>
        <taxon>Rhodobacterales</taxon>
        <taxon>Roseobacteraceae</taxon>
        <taxon>Salipiger</taxon>
    </lineage>
</organism>
<accession>A0A1P8UMH8</accession>
<geneLocation type="plasmid" evidence="3">
    <name>ppaby2</name>
</geneLocation>
<evidence type="ECO:0000256" key="1">
    <source>
        <dbReference type="SAM" id="MobiDB-lite"/>
    </source>
</evidence>
<keyword evidence="3" id="KW-1185">Reference proteome</keyword>
<dbReference type="Proteomes" id="UP000187059">
    <property type="component" value="Plasmid pPABY2"/>
</dbReference>
<proteinExistence type="predicted"/>
<dbReference type="EMBL" id="CP015090">
    <property type="protein sequence ID" value="APZ50606.1"/>
    <property type="molecule type" value="Genomic_DNA"/>
</dbReference>
<dbReference type="AlphaFoldDB" id="A0A1P8UMH8"/>
<keyword evidence="2" id="KW-0614">Plasmid</keyword>
<name>A0A1P8UMH8_9RHOB</name>
<sequence>MPETPETQAAALARLGLRMEAAEPERMAMLAAQLRADALHLRRKLPFGTEPLGGPVSGRPQEPEA</sequence>
<gene>
    <name evidence="2" type="ORF">Ga0080574_TMP272</name>
</gene>
<dbReference type="KEGG" id="paby:Ga0080574_TMP272"/>
<evidence type="ECO:0000313" key="2">
    <source>
        <dbReference type="EMBL" id="APZ50606.1"/>
    </source>
</evidence>
<reference evidence="2 3" key="1">
    <citation type="submission" date="2016-04" db="EMBL/GenBank/DDBJ databases">
        <title>Deep-sea bacteria in the southern Pacific.</title>
        <authorList>
            <person name="Tang K."/>
        </authorList>
    </citation>
    <scope>NUCLEOTIDE SEQUENCE [LARGE SCALE GENOMIC DNA]</scope>
    <source>
        <strain evidence="2 3">JLT2014</strain>
        <plasmid evidence="3">ppaby2</plasmid>
    </source>
</reference>
<evidence type="ECO:0000313" key="3">
    <source>
        <dbReference type="Proteomes" id="UP000187059"/>
    </source>
</evidence>
<dbReference type="RefSeq" id="WP_076694420.1">
    <property type="nucleotide sequence ID" value="NZ_CP015090.1"/>
</dbReference>
<feature type="region of interest" description="Disordered" evidence="1">
    <location>
        <begin position="46"/>
        <end position="65"/>
    </location>
</feature>